<dbReference type="EMBL" id="KI658623">
    <property type="protein sequence ID" value="ETN81947.1"/>
    <property type="molecule type" value="Genomic_DNA"/>
</dbReference>
<evidence type="ECO:0000313" key="1">
    <source>
        <dbReference type="EMBL" id="ETN81947.1"/>
    </source>
</evidence>
<sequence>MTKRGPYKLHFNYYSRVETAEISVPRAVDNHEYYLIVDGAHEQNDYFPIITSVSEFAIHPEHKAPVVVTFVPTSMQDKLARQAEFSLKNPNVCKMVA</sequence>
<name>W2TLP3_NECAM</name>
<reference evidence="2" key="1">
    <citation type="journal article" date="2014" name="Nat. Genet.">
        <title>Genome of the human hookworm Necator americanus.</title>
        <authorList>
            <person name="Tang Y.T."/>
            <person name="Gao X."/>
            <person name="Rosa B.A."/>
            <person name="Abubucker S."/>
            <person name="Hallsworth-Pepin K."/>
            <person name="Martin J."/>
            <person name="Tyagi R."/>
            <person name="Heizer E."/>
            <person name="Zhang X."/>
            <person name="Bhonagiri-Palsikar V."/>
            <person name="Minx P."/>
            <person name="Warren W.C."/>
            <person name="Wang Q."/>
            <person name="Zhan B."/>
            <person name="Hotez P.J."/>
            <person name="Sternberg P.W."/>
            <person name="Dougall A."/>
            <person name="Gaze S.T."/>
            <person name="Mulvenna J."/>
            <person name="Sotillo J."/>
            <person name="Ranganathan S."/>
            <person name="Rabelo E.M."/>
            <person name="Wilson R.K."/>
            <person name="Felgner P.L."/>
            <person name="Bethony J."/>
            <person name="Hawdon J.M."/>
            <person name="Gasser R.B."/>
            <person name="Loukas A."/>
            <person name="Mitreva M."/>
        </authorList>
    </citation>
    <scope>NUCLEOTIDE SEQUENCE [LARGE SCALE GENOMIC DNA]</scope>
</reference>
<keyword evidence="2" id="KW-1185">Reference proteome</keyword>
<dbReference type="Proteomes" id="UP000053676">
    <property type="component" value="Unassembled WGS sequence"/>
</dbReference>
<accession>W2TLP3</accession>
<organism evidence="1 2">
    <name type="scientific">Necator americanus</name>
    <name type="common">Human hookworm</name>
    <dbReference type="NCBI Taxonomy" id="51031"/>
    <lineage>
        <taxon>Eukaryota</taxon>
        <taxon>Metazoa</taxon>
        <taxon>Ecdysozoa</taxon>
        <taxon>Nematoda</taxon>
        <taxon>Chromadorea</taxon>
        <taxon>Rhabditida</taxon>
        <taxon>Rhabditina</taxon>
        <taxon>Rhabditomorpha</taxon>
        <taxon>Strongyloidea</taxon>
        <taxon>Ancylostomatidae</taxon>
        <taxon>Bunostominae</taxon>
        <taxon>Necator</taxon>
    </lineage>
</organism>
<dbReference type="KEGG" id="nai:NECAME_00298"/>
<evidence type="ECO:0000313" key="2">
    <source>
        <dbReference type="Proteomes" id="UP000053676"/>
    </source>
</evidence>
<dbReference type="AlphaFoldDB" id="W2TLP3"/>
<proteinExistence type="predicted"/>
<protein>
    <submittedName>
        <fullName evidence="1">Uncharacterized protein</fullName>
    </submittedName>
</protein>
<gene>
    <name evidence="1" type="ORF">NECAME_00298</name>
</gene>